<feature type="transmembrane region" description="Helical" evidence="6">
    <location>
        <begin position="123"/>
        <end position="147"/>
    </location>
</feature>
<feature type="transmembrane region" description="Helical" evidence="6">
    <location>
        <begin position="194"/>
        <end position="220"/>
    </location>
</feature>
<evidence type="ECO:0000313" key="7">
    <source>
        <dbReference type="EMBL" id="KAH7574247.1"/>
    </source>
</evidence>
<feature type="transmembrane region" description="Helical" evidence="6">
    <location>
        <begin position="520"/>
        <end position="538"/>
    </location>
</feature>
<keyword evidence="5 6" id="KW-0472">Membrane</keyword>
<dbReference type="PANTHER" id="PTHR11654">
    <property type="entry name" value="OLIGOPEPTIDE TRANSPORTER-RELATED"/>
    <property type="match status" value="1"/>
</dbReference>
<gene>
    <name evidence="7" type="ORF">JRO89_XS03G0270600</name>
</gene>
<evidence type="ECO:0008006" key="9">
    <source>
        <dbReference type="Google" id="ProtNLM"/>
    </source>
</evidence>
<feature type="transmembrane region" description="Helical" evidence="6">
    <location>
        <begin position="63"/>
        <end position="81"/>
    </location>
</feature>
<evidence type="ECO:0000256" key="3">
    <source>
        <dbReference type="ARBA" id="ARBA00022692"/>
    </source>
</evidence>
<protein>
    <recommendedName>
        <fullName evidence="9">Protein NRT1/ PTR FAMILY 1.2-like</fullName>
    </recommendedName>
</protein>
<dbReference type="Gene3D" id="1.20.1250.20">
    <property type="entry name" value="MFS general substrate transporter like domains"/>
    <property type="match status" value="1"/>
</dbReference>
<proteinExistence type="inferred from homology"/>
<evidence type="ECO:0000256" key="5">
    <source>
        <dbReference type="ARBA" id="ARBA00023136"/>
    </source>
</evidence>
<comment type="caution">
    <text evidence="7">The sequence shown here is derived from an EMBL/GenBank/DDBJ whole genome shotgun (WGS) entry which is preliminary data.</text>
</comment>
<feature type="transmembrane region" description="Helical" evidence="6">
    <location>
        <begin position="168"/>
        <end position="188"/>
    </location>
</feature>
<evidence type="ECO:0000256" key="1">
    <source>
        <dbReference type="ARBA" id="ARBA00004141"/>
    </source>
</evidence>
<comment type="similarity">
    <text evidence="2">Belongs to the major facilitator superfamily. Proton-dependent oligopeptide transporter (POT/PTR) (TC 2.A.17) family.</text>
</comment>
<dbReference type="InterPro" id="IPR000109">
    <property type="entry name" value="POT_fam"/>
</dbReference>
<evidence type="ECO:0000256" key="6">
    <source>
        <dbReference type="SAM" id="Phobius"/>
    </source>
</evidence>
<evidence type="ECO:0000313" key="8">
    <source>
        <dbReference type="Proteomes" id="UP000827721"/>
    </source>
</evidence>
<dbReference type="SUPFAM" id="SSF103473">
    <property type="entry name" value="MFS general substrate transporter"/>
    <property type="match status" value="1"/>
</dbReference>
<keyword evidence="3 6" id="KW-0812">Transmembrane</keyword>
<feature type="transmembrane region" description="Helical" evidence="6">
    <location>
        <begin position="393"/>
        <end position="412"/>
    </location>
</feature>
<accession>A0ABQ8IC76</accession>
<dbReference type="EMBL" id="JAFEMO010000003">
    <property type="protein sequence ID" value="KAH7574247.1"/>
    <property type="molecule type" value="Genomic_DNA"/>
</dbReference>
<feature type="transmembrane region" description="Helical" evidence="6">
    <location>
        <begin position="349"/>
        <end position="370"/>
    </location>
</feature>
<dbReference type="Pfam" id="PF00854">
    <property type="entry name" value="PTR2"/>
    <property type="match status" value="1"/>
</dbReference>
<evidence type="ECO:0000256" key="2">
    <source>
        <dbReference type="ARBA" id="ARBA00005982"/>
    </source>
</evidence>
<name>A0ABQ8IC76_9ROSI</name>
<keyword evidence="8" id="KW-1185">Reference proteome</keyword>
<evidence type="ECO:0000256" key="4">
    <source>
        <dbReference type="ARBA" id="ARBA00022989"/>
    </source>
</evidence>
<reference evidence="7 8" key="1">
    <citation type="submission" date="2021-02" db="EMBL/GenBank/DDBJ databases">
        <title>Plant Genome Project.</title>
        <authorList>
            <person name="Zhang R.-G."/>
        </authorList>
    </citation>
    <scope>NUCLEOTIDE SEQUENCE [LARGE SCALE GENOMIC DNA]</scope>
    <source>
        <tissue evidence="7">Leaves</tissue>
    </source>
</reference>
<sequence length="564" mass="61790">MEGALEPLLSNQNAMGKGGLRTMPFIIANEAFERVASFGLSANMIFYLKSEYDMETTRATNLILNWSAATNILPVIGAIVADSYVGRYSIIGFGSIASLLGTILLWLTTIFEGGKPTTIQYMLLYASVGLMSIGAGGIRASSMTFGADQLIKKGDNLKNAGMLQSYFGWYYVACAVSYIVSVSCIVYIQDQFGWTVGFGVPVVLMLLSAVSFFLASPIYVKEKPNSNLLIGLAQVVVASYKNRHISLSSEAMDEMYHRRNESTVLMPSEKLRILNKACIIRNPEKDLTPDGKASNPWSLCTIDQVEELKALINVIPIWSTGIIFSVDISQLALGAIQAKTIDRHITRNLEIPAGSLGLFLMVALTLWITLYDRIIVPLASKIRGQPSYLSTKLRMGIGLLLSVTSLASWAIVESIRRELAVKEGFSDDPTGVVDMSVLWLLPHLIMDGLAEAFYTVAANEFFYCEFPKSMSSISSGLSGVALSVANVLASVILNAVDYVSKLGGGESWVSNNINKGHYDYYFWFLACLCLVNFLYYLICSKAYGPCRSVVNNGYNEHKSSTQEC</sequence>
<feature type="transmembrane region" description="Helical" evidence="6">
    <location>
        <begin position="477"/>
        <end position="500"/>
    </location>
</feature>
<dbReference type="Proteomes" id="UP000827721">
    <property type="component" value="Unassembled WGS sequence"/>
</dbReference>
<keyword evidence="4 6" id="KW-1133">Transmembrane helix</keyword>
<comment type="subcellular location">
    <subcellularLocation>
        <location evidence="1">Membrane</location>
        <topology evidence="1">Multi-pass membrane protein</topology>
    </subcellularLocation>
</comment>
<organism evidence="7 8">
    <name type="scientific">Xanthoceras sorbifolium</name>
    <dbReference type="NCBI Taxonomy" id="99658"/>
    <lineage>
        <taxon>Eukaryota</taxon>
        <taxon>Viridiplantae</taxon>
        <taxon>Streptophyta</taxon>
        <taxon>Embryophyta</taxon>
        <taxon>Tracheophyta</taxon>
        <taxon>Spermatophyta</taxon>
        <taxon>Magnoliopsida</taxon>
        <taxon>eudicotyledons</taxon>
        <taxon>Gunneridae</taxon>
        <taxon>Pentapetalae</taxon>
        <taxon>rosids</taxon>
        <taxon>malvids</taxon>
        <taxon>Sapindales</taxon>
        <taxon>Sapindaceae</taxon>
        <taxon>Xanthoceroideae</taxon>
        <taxon>Xanthoceras</taxon>
    </lineage>
</organism>
<feature type="transmembrane region" description="Helical" evidence="6">
    <location>
        <begin position="88"/>
        <end position="111"/>
    </location>
</feature>
<dbReference type="InterPro" id="IPR036259">
    <property type="entry name" value="MFS_trans_sf"/>
</dbReference>